<dbReference type="OrthoDB" id="1517790at2759"/>
<evidence type="ECO:0000313" key="1">
    <source>
        <dbReference type="EMBL" id="CBY09345.1"/>
    </source>
</evidence>
<evidence type="ECO:0008006" key="3">
    <source>
        <dbReference type="Google" id="ProtNLM"/>
    </source>
</evidence>
<sequence>MAGSRRRKFNYETDISKIQTDKVLIKSPVGINEDLTDSMQLPSARYKYLKWTDLKGIDTKGSTLRSPRIRATPIEYKKASNIPLKNSSDISRQEDWERSAVANLSYQELQHTYQSEALQSSLQRLKDAAVVRLNCNRVKSLNSLGSSLTFPKCRALYAAKNHFDSFEDLPSMPLVEHVDLRQTNISSATGIHRFPNLITLNIEECPFSFTEDFRGYLASQNKNVQLINNIAVTFDEQNFKPPKKNKKEDKKK</sequence>
<protein>
    <recommendedName>
        <fullName evidence="3">U2A'/phosphoprotein 32 family A C-terminal domain-containing protein</fullName>
    </recommendedName>
</protein>
<reference evidence="1" key="1">
    <citation type="journal article" date="2010" name="Science">
        <title>Plasticity of animal genome architecture unmasked by rapid evolution of a pelagic tunicate.</title>
        <authorList>
            <person name="Denoeud F."/>
            <person name="Henriet S."/>
            <person name="Mungpakdee S."/>
            <person name="Aury J.M."/>
            <person name="Da Silva C."/>
            <person name="Brinkmann H."/>
            <person name="Mikhaleva J."/>
            <person name="Olsen L.C."/>
            <person name="Jubin C."/>
            <person name="Canestro C."/>
            <person name="Bouquet J.M."/>
            <person name="Danks G."/>
            <person name="Poulain J."/>
            <person name="Campsteijn C."/>
            <person name="Adamski M."/>
            <person name="Cross I."/>
            <person name="Yadetie F."/>
            <person name="Muffato M."/>
            <person name="Louis A."/>
            <person name="Butcher S."/>
            <person name="Tsagkogeorga G."/>
            <person name="Konrad A."/>
            <person name="Singh S."/>
            <person name="Jensen M.F."/>
            <person name="Cong E.H."/>
            <person name="Eikeseth-Otteraa H."/>
            <person name="Noel B."/>
            <person name="Anthouard V."/>
            <person name="Porcel B.M."/>
            <person name="Kachouri-Lafond R."/>
            <person name="Nishino A."/>
            <person name="Ugolini M."/>
            <person name="Chourrout P."/>
            <person name="Nishida H."/>
            <person name="Aasland R."/>
            <person name="Huzurbazar S."/>
            <person name="Westhof E."/>
            <person name="Delsuc F."/>
            <person name="Lehrach H."/>
            <person name="Reinhardt R."/>
            <person name="Weissenbach J."/>
            <person name="Roy S.W."/>
            <person name="Artiguenave F."/>
            <person name="Postlethwait J.H."/>
            <person name="Manak J.R."/>
            <person name="Thompson E.M."/>
            <person name="Jaillon O."/>
            <person name="Du Pasquier L."/>
            <person name="Boudinot P."/>
            <person name="Liberles D.A."/>
            <person name="Volff J.N."/>
            <person name="Philippe H."/>
            <person name="Lenhard B."/>
            <person name="Roest Crollius H."/>
            <person name="Wincker P."/>
            <person name="Chourrout D."/>
        </authorList>
    </citation>
    <scope>NUCLEOTIDE SEQUENCE [LARGE SCALE GENOMIC DNA]</scope>
</reference>
<keyword evidence="2" id="KW-1185">Reference proteome</keyword>
<gene>
    <name evidence="1" type="ORF">GSOID_T00007897001</name>
</gene>
<organism evidence="1">
    <name type="scientific">Oikopleura dioica</name>
    <name type="common">Tunicate</name>
    <dbReference type="NCBI Taxonomy" id="34765"/>
    <lineage>
        <taxon>Eukaryota</taxon>
        <taxon>Metazoa</taxon>
        <taxon>Chordata</taxon>
        <taxon>Tunicata</taxon>
        <taxon>Appendicularia</taxon>
        <taxon>Copelata</taxon>
        <taxon>Oikopleuridae</taxon>
        <taxon>Oikopleura</taxon>
    </lineage>
</organism>
<dbReference type="InterPro" id="IPR032675">
    <property type="entry name" value="LRR_dom_sf"/>
</dbReference>
<dbReference type="InParanoid" id="E4XCM0"/>
<proteinExistence type="predicted"/>
<dbReference type="Proteomes" id="UP000001307">
    <property type="component" value="Unassembled WGS sequence"/>
</dbReference>
<evidence type="ECO:0000313" key="2">
    <source>
        <dbReference type="Proteomes" id="UP000001307"/>
    </source>
</evidence>
<accession>E4XCM0</accession>
<dbReference type="AlphaFoldDB" id="E4XCM0"/>
<name>E4XCM0_OIKDI</name>
<dbReference type="SUPFAM" id="SSF52075">
    <property type="entry name" value="Outer arm dynein light chain 1"/>
    <property type="match status" value="1"/>
</dbReference>
<dbReference type="EMBL" id="FN653037">
    <property type="protein sequence ID" value="CBY09345.1"/>
    <property type="molecule type" value="Genomic_DNA"/>
</dbReference>
<dbReference type="Gene3D" id="3.80.10.10">
    <property type="entry name" value="Ribonuclease Inhibitor"/>
    <property type="match status" value="1"/>
</dbReference>